<reference evidence="1" key="1">
    <citation type="submission" date="2023-03" db="EMBL/GenBank/DDBJ databases">
        <title>Massive genome expansion in bonnet fungi (Mycena s.s.) driven by repeated elements and novel gene families across ecological guilds.</title>
        <authorList>
            <consortium name="Lawrence Berkeley National Laboratory"/>
            <person name="Harder C.B."/>
            <person name="Miyauchi S."/>
            <person name="Viragh M."/>
            <person name="Kuo A."/>
            <person name="Thoen E."/>
            <person name="Andreopoulos B."/>
            <person name="Lu D."/>
            <person name="Skrede I."/>
            <person name="Drula E."/>
            <person name="Henrissat B."/>
            <person name="Morin E."/>
            <person name="Kohler A."/>
            <person name="Barry K."/>
            <person name="LaButti K."/>
            <person name="Morin E."/>
            <person name="Salamov A."/>
            <person name="Lipzen A."/>
            <person name="Mereny Z."/>
            <person name="Hegedus B."/>
            <person name="Baldrian P."/>
            <person name="Stursova M."/>
            <person name="Weitz H."/>
            <person name="Taylor A."/>
            <person name="Grigoriev I.V."/>
            <person name="Nagy L.G."/>
            <person name="Martin F."/>
            <person name="Kauserud H."/>
        </authorList>
    </citation>
    <scope>NUCLEOTIDE SEQUENCE</scope>
    <source>
        <strain evidence="1">CBHHK182m</strain>
    </source>
</reference>
<keyword evidence="2" id="KW-1185">Reference proteome</keyword>
<gene>
    <name evidence="1" type="ORF">B0H16DRAFT_1529183</name>
</gene>
<evidence type="ECO:0000313" key="2">
    <source>
        <dbReference type="Proteomes" id="UP001215598"/>
    </source>
</evidence>
<name>A0AAD7NJ40_9AGAR</name>
<dbReference type="Proteomes" id="UP001215598">
    <property type="component" value="Unassembled WGS sequence"/>
</dbReference>
<dbReference type="AlphaFoldDB" id="A0AAD7NJ40"/>
<comment type="caution">
    <text evidence="1">The sequence shown here is derived from an EMBL/GenBank/DDBJ whole genome shotgun (WGS) entry which is preliminary data.</text>
</comment>
<organism evidence="1 2">
    <name type="scientific">Mycena metata</name>
    <dbReference type="NCBI Taxonomy" id="1033252"/>
    <lineage>
        <taxon>Eukaryota</taxon>
        <taxon>Fungi</taxon>
        <taxon>Dikarya</taxon>
        <taxon>Basidiomycota</taxon>
        <taxon>Agaricomycotina</taxon>
        <taxon>Agaricomycetes</taxon>
        <taxon>Agaricomycetidae</taxon>
        <taxon>Agaricales</taxon>
        <taxon>Marasmiineae</taxon>
        <taxon>Mycenaceae</taxon>
        <taxon>Mycena</taxon>
    </lineage>
</organism>
<proteinExistence type="predicted"/>
<evidence type="ECO:0000313" key="1">
    <source>
        <dbReference type="EMBL" id="KAJ7762548.1"/>
    </source>
</evidence>
<sequence>MEVRRGQILPGVCRYKTQIFAIPFDSIPTVIKHVTPFVTALHFVLIDCNGVYNPWDTVRALRYPASLAELHVTFAYTSPPSKLLLDAPRGTFLPATSYSDLPIRCRFNTIKRLVVREANADFVAFLISACRDVERVESTAQFRKEDIPPPSTPFTQGEEAIVFARLPRTTTWPGVTNRGSISVAEDSGQRHRCEICSGGLITALRSDDHELPSEPAASIAQIPVDETPSIPSEATPSISAVKKGGTPIGHLAKRVFRRRT</sequence>
<protein>
    <submittedName>
        <fullName evidence="1">Uncharacterized protein</fullName>
    </submittedName>
</protein>
<dbReference type="EMBL" id="JARKIB010000032">
    <property type="protein sequence ID" value="KAJ7762548.1"/>
    <property type="molecule type" value="Genomic_DNA"/>
</dbReference>
<accession>A0AAD7NJ40</accession>